<name>A0A0K2V4G9_LEPSM</name>
<organism evidence="1">
    <name type="scientific">Lepeophtheirus salmonis</name>
    <name type="common">Salmon louse</name>
    <name type="synonym">Caligus salmonis</name>
    <dbReference type="NCBI Taxonomy" id="72036"/>
    <lineage>
        <taxon>Eukaryota</taxon>
        <taxon>Metazoa</taxon>
        <taxon>Ecdysozoa</taxon>
        <taxon>Arthropoda</taxon>
        <taxon>Crustacea</taxon>
        <taxon>Multicrustacea</taxon>
        <taxon>Hexanauplia</taxon>
        <taxon>Copepoda</taxon>
        <taxon>Siphonostomatoida</taxon>
        <taxon>Caligidae</taxon>
        <taxon>Lepeophtheirus</taxon>
    </lineage>
</organism>
<dbReference type="AlphaFoldDB" id="A0A0K2V4G9"/>
<sequence>MSTGFWPQSPSLTAMKYMRYSSGTEKFEPGVLYRSHMNMEAHVHGYKNLRREMRASTEEMDWQSKYRSSPDRIITPVCVLRNSIVGYTSERVCGNNWRHDFVPSSVRFSVATPRNPYLTRTFRYMGMHRSVDL</sequence>
<evidence type="ECO:0000313" key="1">
    <source>
        <dbReference type="EMBL" id="CDW45433.1"/>
    </source>
</evidence>
<protein>
    <submittedName>
        <fullName evidence="1">Uncharacterized protein</fullName>
    </submittedName>
</protein>
<reference evidence="1" key="1">
    <citation type="submission" date="2014-05" db="EMBL/GenBank/DDBJ databases">
        <authorList>
            <person name="Chronopoulou M."/>
        </authorList>
    </citation>
    <scope>NUCLEOTIDE SEQUENCE</scope>
    <source>
        <tissue evidence="1">Whole organism</tissue>
    </source>
</reference>
<dbReference type="EMBL" id="HACA01028072">
    <property type="protein sequence ID" value="CDW45433.1"/>
    <property type="molecule type" value="Transcribed_RNA"/>
</dbReference>
<dbReference type="OMA" id="YTSERVC"/>
<proteinExistence type="predicted"/>
<accession>A0A0K2V4G9</accession>